<dbReference type="InterPro" id="IPR051052">
    <property type="entry name" value="Diverse_substrate_MTase"/>
</dbReference>
<dbReference type="OMA" id="WTCASLY"/>
<dbReference type="GO" id="GO:0008757">
    <property type="term" value="F:S-adenosylmethionine-dependent methyltransferase activity"/>
    <property type="evidence" value="ECO:0007669"/>
    <property type="project" value="InterPro"/>
</dbReference>
<dbReference type="Gene3D" id="3.40.50.150">
    <property type="entry name" value="Vaccinia Virus protein VP39"/>
    <property type="match status" value="1"/>
</dbReference>
<sequence>MNNSGVGLSDPTFRRYTPSQATQYAANRSSYPAELYDLVIRFHAESNGHFNTIVDVGCGPGNATRDLAPHFERAVGIDPGLEMIQTAQRLGGVTGSDSPIDFQVATAEDCAKIQNVENGVDLLVSAMAAHWFQMEDFWASAAKIVKPGGTVALWTCASLYCHPSMPHAAEVQKALFHLERDVLKPYELPPNQLSHDLYDDLVLPWQVDPPVTAFPMTEYRRIEKDRNGTLSDGKDFFVRARATSLQELGNSIGTASMVTRWREAHPEEAGTEMDCVNVTLAEVKKALGHDWDGELRLGHSAVVLLFKRR</sequence>
<dbReference type="RefSeq" id="XP_067473372.1">
    <property type="nucleotide sequence ID" value="XM_067626273.1"/>
</dbReference>
<protein>
    <recommendedName>
        <fullName evidence="1">Methyltransferase type 11 domain-containing protein</fullName>
    </recommendedName>
</protein>
<dbReference type="CDD" id="cd02440">
    <property type="entry name" value="AdoMet_MTases"/>
    <property type="match status" value="1"/>
</dbReference>
<proteinExistence type="predicted"/>
<evidence type="ECO:0000313" key="2">
    <source>
        <dbReference type="EMBL" id="OJJ66122.1"/>
    </source>
</evidence>
<dbReference type="AlphaFoldDB" id="A0A1L9U3A2"/>
<dbReference type="PANTHER" id="PTHR44942:SF10">
    <property type="entry name" value="METHYLTRANSFERASE TYPE 11 DOMAIN-CONTAINING PROTEIN"/>
    <property type="match status" value="1"/>
</dbReference>
<dbReference type="VEuPathDB" id="FungiDB:ASPBRDRAFT_49203"/>
<organism evidence="2 3">
    <name type="scientific">Aspergillus brasiliensis (strain CBS 101740 / IMI 381727 / IBT 21946)</name>
    <dbReference type="NCBI Taxonomy" id="767769"/>
    <lineage>
        <taxon>Eukaryota</taxon>
        <taxon>Fungi</taxon>
        <taxon>Dikarya</taxon>
        <taxon>Ascomycota</taxon>
        <taxon>Pezizomycotina</taxon>
        <taxon>Eurotiomycetes</taxon>
        <taxon>Eurotiomycetidae</taxon>
        <taxon>Eurotiales</taxon>
        <taxon>Aspergillaceae</taxon>
        <taxon>Aspergillus</taxon>
        <taxon>Aspergillus subgen. Circumdati</taxon>
    </lineage>
</organism>
<dbReference type="GeneID" id="93578761"/>
<name>A0A1L9U3A2_ASPBC</name>
<keyword evidence="3" id="KW-1185">Reference proteome</keyword>
<evidence type="ECO:0000259" key="1">
    <source>
        <dbReference type="Pfam" id="PF08241"/>
    </source>
</evidence>
<reference evidence="3" key="1">
    <citation type="journal article" date="2017" name="Genome Biol.">
        <title>Comparative genomics reveals high biological diversity and specific adaptations in the industrially and medically important fungal genus Aspergillus.</title>
        <authorList>
            <person name="de Vries R.P."/>
            <person name="Riley R."/>
            <person name="Wiebenga A."/>
            <person name="Aguilar-Osorio G."/>
            <person name="Amillis S."/>
            <person name="Uchima C.A."/>
            <person name="Anderluh G."/>
            <person name="Asadollahi M."/>
            <person name="Askin M."/>
            <person name="Barry K."/>
            <person name="Battaglia E."/>
            <person name="Bayram O."/>
            <person name="Benocci T."/>
            <person name="Braus-Stromeyer S.A."/>
            <person name="Caldana C."/>
            <person name="Canovas D."/>
            <person name="Cerqueira G.C."/>
            <person name="Chen F."/>
            <person name="Chen W."/>
            <person name="Choi C."/>
            <person name="Clum A."/>
            <person name="Dos Santos R.A."/>
            <person name="Damasio A.R."/>
            <person name="Diallinas G."/>
            <person name="Emri T."/>
            <person name="Fekete E."/>
            <person name="Flipphi M."/>
            <person name="Freyberg S."/>
            <person name="Gallo A."/>
            <person name="Gournas C."/>
            <person name="Habgood R."/>
            <person name="Hainaut M."/>
            <person name="Harispe M.L."/>
            <person name="Henrissat B."/>
            <person name="Hilden K.S."/>
            <person name="Hope R."/>
            <person name="Hossain A."/>
            <person name="Karabika E."/>
            <person name="Karaffa L."/>
            <person name="Karanyi Z."/>
            <person name="Krasevec N."/>
            <person name="Kuo A."/>
            <person name="Kusch H."/>
            <person name="LaButti K."/>
            <person name="Lagendijk E.L."/>
            <person name="Lapidus A."/>
            <person name="Levasseur A."/>
            <person name="Lindquist E."/>
            <person name="Lipzen A."/>
            <person name="Logrieco A.F."/>
            <person name="MacCabe A."/>
            <person name="Maekelae M.R."/>
            <person name="Malavazi I."/>
            <person name="Melin P."/>
            <person name="Meyer V."/>
            <person name="Mielnichuk N."/>
            <person name="Miskei M."/>
            <person name="Molnar A.P."/>
            <person name="Mule G."/>
            <person name="Ngan C.Y."/>
            <person name="Orejas M."/>
            <person name="Orosz E."/>
            <person name="Ouedraogo J.P."/>
            <person name="Overkamp K.M."/>
            <person name="Park H.-S."/>
            <person name="Perrone G."/>
            <person name="Piumi F."/>
            <person name="Punt P.J."/>
            <person name="Ram A.F."/>
            <person name="Ramon A."/>
            <person name="Rauscher S."/>
            <person name="Record E."/>
            <person name="Riano-Pachon D.M."/>
            <person name="Robert V."/>
            <person name="Roehrig J."/>
            <person name="Ruller R."/>
            <person name="Salamov A."/>
            <person name="Salih N.S."/>
            <person name="Samson R.A."/>
            <person name="Sandor E."/>
            <person name="Sanguinetti M."/>
            <person name="Schuetze T."/>
            <person name="Sepcic K."/>
            <person name="Shelest E."/>
            <person name="Sherlock G."/>
            <person name="Sophianopoulou V."/>
            <person name="Squina F.M."/>
            <person name="Sun H."/>
            <person name="Susca A."/>
            <person name="Todd R.B."/>
            <person name="Tsang A."/>
            <person name="Unkles S.E."/>
            <person name="van de Wiele N."/>
            <person name="van Rossen-Uffink D."/>
            <person name="Oliveira J.V."/>
            <person name="Vesth T.C."/>
            <person name="Visser J."/>
            <person name="Yu J.-H."/>
            <person name="Zhou M."/>
            <person name="Andersen M.R."/>
            <person name="Archer D.B."/>
            <person name="Baker S.E."/>
            <person name="Benoit I."/>
            <person name="Brakhage A.A."/>
            <person name="Braus G.H."/>
            <person name="Fischer R."/>
            <person name="Frisvad J.C."/>
            <person name="Goldman G.H."/>
            <person name="Houbraken J."/>
            <person name="Oakley B."/>
            <person name="Pocsi I."/>
            <person name="Scazzocchio C."/>
            <person name="Seiboth B."/>
            <person name="vanKuyk P.A."/>
            <person name="Wortman J."/>
            <person name="Dyer P.S."/>
            <person name="Grigoriev I.V."/>
        </authorList>
    </citation>
    <scope>NUCLEOTIDE SEQUENCE [LARGE SCALE GENOMIC DNA]</scope>
    <source>
        <strain evidence="3">CBS 101740 / IMI 381727 / IBT 21946</strain>
    </source>
</reference>
<dbReference type="OrthoDB" id="10027013at2759"/>
<dbReference type="EMBL" id="KV878701">
    <property type="protein sequence ID" value="OJJ66122.1"/>
    <property type="molecule type" value="Genomic_DNA"/>
</dbReference>
<feature type="domain" description="Methyltransferase type 11" evidence="1">
    <location>
        <begin position="54"/>
        <end position="152"/>
    </location>
</feature>
<dbReference type="InterPro" id="IPR029063">
    <property type="entry name" value="SAM-dependent_MTases_sf"/>
</dbReference>
<dbReference type="Proteomes" id="UP000184499">
    <property type="component" value="Unassembled WGS sequence"/>
</dbReference>
<evidence type="ECO:0000313" key="3">
    <source>
        <dbReference type="Proteomes" id="UP000184499"/>
    </source>
</evidence>
<dbReference type="Pfam" id="PF08241">
    <property type="entry name" value="Methyltransf_11"/>
    <property type="match status" value="1"/>
</dbReference>
<accession>A0A1L9U3A2</accession>
<dbReference type="SUPFAM" id="SSF53335">
    <property type="entry name" value="S-adenosyl-L-methionine-dependent methyltransferases"/>
    <property type="match status" value="1"/>
</dbReference>
<gene>
    <name evidence="2" type="ORF">ASPBRDRAFT_49203</name>
</gene>
<dbReference type="InterPro" id="IPR013216">
    <property type="entry name" value="Methyltransf_11"/>
</dbReference>
<dbReference type="PANTHER" id="PTHR44942">
    <property type="entry name" value="METHYLTRANSF_11 DOMAIN-CONTAINING PROTEIN"/>
    <property type="match status" value="1"/>
</dbReference>
<dbReference type="STRING" id="767769.A0A1L9U3A2"/>